<proteinExistence type="predicted"/>
<organism evidence="2 3">
    <name type="scientific">Litoreibacter roseus</name>
    <dbReference type="NCBI Taxonomy" id="2601869"/>
    <lineage>
        <taxon>Bacteria</taxon>
        <taxon>Pseudomonadati</taxon>
        <taxon>Pseudomonadota</taxon>
        <taxon>Alphaproteobacteria</taxon>
        <taxon>Rhodobacterales</taxon>
        <taxon>Roseobacteraceae</taxon>
        <taxon>Litoreibacter</taxon>
    </lineage>
</organism>
<protein>
    <submittedName>
        <fullName evidence="2">Uncharacterized protein</fullName>
    </submittedName>
</protein>
<feature type="transmembrane region" description="Helical" evidence="1">
    <location>
        <begin position="21"/>
        <end position="42"/>
    </location>
</feature>
<keyword evidence="3" id="KW-1185">Reference proteome</keyword>
<reference evidence="2 3" key="1">
    <citation type="submission" date="2019-12" db="EMBL/GenBank/DDBJ databases">
        <title>Litoreibacter badius sp. nov., a novel bacteriochlorophyll a-containing bacterium in the genus Litoreibacter.</title>
        <authorList>
            <person name="Kanamuro M."/>
            <person name="Takabe Y."/>
            <person name="Mori K."/>
            <person name="Takaichi S."/>
            <person name="Hanada S."/>
        </authorList>
    </citation>
    <scope>NUCLEOTIDE SEQUENCE [LARGE SCALE GENOMIC DNA]</scope>
    <source>
        <strain evidence="2 3">K6</strain>
    </source>
</reference>
<dbReference type="Proteomes" id="UP000436822">
    <property type="component" value="Unassembled WGS sequence"/>
</dbReference>
<dbReference type="RefSeq" id="WP_159804506.1">
    <property type="nucleotide sequence ID" value="NZ_BLJE01000001.1"/>
</dbReference>
<keyword evidence="1" id="KW-0812">Transmembrane</keyword>
<dbReference type="EMBL" id="BLJE01000001">
    <property type="protein sequence ID" value="GFE63581.1"/>
    <property type="molecule type" value="Genomic_DNA"/>
</dbReference>
<keyword evidence="1" id="KW-1133">Transmembrane helix</keyword>
<comment type="caution">
    <text evidence="2">The sequence shown here is derived from an EMBL/GenBank/DDBJ whole genome shotgun (WGS) entry which is preliminary data.</text>
</comment>
<dbReference type="AlphaFoldDB" id="A0A6N6JBF0"/>
<gene>
    <name evidence="2" type="ORF">KIN_06550</name>
</gene>
<evidence type="ECO:0000256" key="1">
    <source>
        <dbReference type="SAM" id="Phobius"/>
    </source>
</evidence>
<evidence type="ECO:0000313" key="2">
    <source>
        <dbReference type="EMBL" id="GFE63581.1"/>
    </source>
</evidence>
<keyword evidence="1" id="KW-0472">Membrane</keyword>
<name>A0A6N6JBF0_9RHOB</name>
<accession>A0A6N6JBF0</accession>
<sequence>MSAPDTNLETQKSRHRGPLGGMAIILTFAGILLLALLVWTFFNGLEPGGTDAQIDGRTGAAVESE</sequence>
<evidence type="ECO:0000313" key="3">
    <source>
        <dbReference type="Proteomes" id="UP000436822"/>
    </source>
</evidence>